<dbReference type="Gene3D" id="1.10.10.2520">
    <property type="entry name" value="Cell wall hydrolase SleB, domain 1"/>
    <property type="match status" value="1"/>
</dbReference>
<evidence type="ECO:0000259" key="3">
    <source>
        <dbReference type="Pfam" id="PF07486"/>
    </source>
</evidence>
<dbReference type="InterPro" id="IPR042047">
    <property type="entry name" value="SleB_dom1"/>
</dbReference>
<dbReference type="EMBL" id="JBHRTQ010000010">
    <property type="protein sequence ID" value="MFC3175079.1"/>
    <property type="molecule type" value="Genomic_DNA"/>
</dbReference>
<feature type="compositionally biased region" description="Basic and acidic residues" evidence="1">
    <location>
        <begin position="71"/>
        <end position="81"/>
    </location>
</feature>
<keyword evidence="2" id="KW-0732">Signal</keyword>
<evidence type="ECO:0000313" key="5">
    <source>
        <dbReference type="Proteomes" id="UP001595604"/>
    </source>
</evidence>
<accession>A0ABV7IU44</accession>
<dbReference type="RefSeq" id="WP_379510451.1">
    <property type="nucleotide sequence ID" value="NZ_JBHRTQ010000010.1"/>
</dbReference>
<dbReference type="Proteomes" id="UP001595604">
    <property type="component" value="Unassembled WGS sequence"/>
</dbReference>
<proteinExistence type="predicted"/>
<keyword evidence="5" id="KW-1185">Reference proteome</keyword>
<protein>
    <submittedName>
        <fullName evidence="4">Cell wall hydrolase</fullName>
    </submittedName>
</protein>
<feature type="region of interest" description="Disordered" evidence="1">
    <location>
        <begin position="40"/>
        <end position="92"/>
    </location>
</feature>
<dbReference type="GO" id="GO:0016787">
    <property type="term" value="F:hydrolase activity"/>
    <property type="evidence" value="ECO:0007669"/>
    <property type="project" value="UniProtKB-KW"/>
</dbReference>
<organism evidence="4 5">
    <name type="scientific">Novosphingobium bradum</name>
    <dbReference type="NCBI Taxonomy" id="1737444"/>
    <lineage>
        <taxon>Bacteria</taxon>
        <taxon>Pseudomonadati</taxon>
        <taxon>Pseudomonadota</taxon>
        <taxon>Alphaproteobacteria</taxon>
        <taxon>Sphingomonadales</taxon>
        <taxon>Sphingomonadaceae</taxon>
        <taxon>Novosphingobium</taxon>
    </lineage>
</organism>
<gene>
    <name evidence="4" type="ORF">ACFOD9_12540</name>
</gene>
<evidence type="ECO:0000256" key="1">
    <source>
        <dbReference type="SAM" id="MobiDB-lite"/>
    </source>
</evidence>
<feature type="domain" description="Cell wall hydrolase SleB" evidence="3">
    <location>
        <begin position="136"/>
        <end position="238"/>
    </location>
</feature>
<name>A0ABV7IU44_9SPHN</name>
<dbReference type="Pfam" id="PF07486">
    <property type="entry name" value="Hydrolase_2"/>
    <property type="match status" value="1"/>
</dbReference>
<keyword evidence="4" id="KW-0378">Hydrolase</keyword>
<evidence type="ECO:0000313" key="4">
    <source>
        <dbReference type="EMBL" id="MFC3175079.1"/>
    </source>
</evidence>
<feature type="compositionally biased region" description="Low complexity" evidence="1">
    <location>
        <begin position="40"/>
        <end position="60"/>
    </location>
</feature>
<feature type="signal peptide" evidence="2">
    <location>
        <begin position="1"/>
        <end position="24"/>
    </location>
</feature>
<reference evidence="5" key="1">
    <citation type="journal article" date="2019" name="Int. J. Syst. Evol. Microbiol.">
        <title>The Global Catalogue of Microorganisms (GCM) 10K type strain sequencing project: providing services to taxonomists for standard genome sequencing and annotation.</title>
        <authorList>
            <consortium name="The Broad Institute Genomics Platform"/>
            <consortium name="The Broad Institute Genome Sequencing Center for Infectious Disease"/>
            <person name="Wu L."/>
            <person name="Ma J."/>
        </authorList>
    </citation>
    <scope>NUCLEOTIDE SEQUENCE [LARGE SCALE GENOMIC DNA]</scope>
    <source>
        <strain evidence="5">KCTC 42984</strain>
    </source>
</reference>
<comment type="caution">
    <text evidence="4">The sequence shown here is derived from an EMBL/GenBank/DDBJ whole genome shotgun (WGS) entry which is preliminary data.</text>
</comment>
<dbReference type="InterPro" id="IPR011105">
    <property type="entry name" value="Cell_wall_hydrolase_SleB"/>
</dbReference>
<sequence>MSFRTKFSSAVIASLAFVLTIAVADGSGAAAQNRTPQIASQASASASGPDNLLPASYPAPLANPAPNPADADLRPSREEKLPPPIRTDANGDAVAGEAPAAPITVPSLTRAVTPVSADLPRELECLAGAIYFEAKSESLEGQLAVGRVVINRARSGRFPASYCGVVFQRSQFSFIRGGQMPAINRVSRTWQQAVAIAKIADANAYPSPAEGALFFHATSVSPNWRLTRVARVDNHVFYR</sequence>
<feature type="chain" id="PRO_5046201822" evidence="2">
    <location>
        <begin position="25"/>
        <end position="239"/>
    </location>
</feature>
<evidence type="ECO:0000256" key="2">
    <source>
        <dbReference type="SAM" id="SignalP"/>
    </source>
</evidence>